<comment type="caution">
    <text evidence="1">The sequence shown here is derived from an EMBL/GenBank/DDBJ whole genome shotgun (WGS) entry which is preliminary data.</text>
</comment>
<organism evidence="1">
    <name type="scientific">marine sediment metagenome</name>
    <dbReference type="NCBI Taxonomy" id="412755"/>
    <lineage>
        <taxon>unclassified sequences</taxon>
        <taxon>metagenomes</taxon>
        <taxon>ecological metagenomes</taxon>
    </lineage>
</organism>
<evidence type="ECO:0000313" key="1">
    <source>
        <dbReference type="EMBL" id="KKK55409.1"/>
    </source>
</evidence>
<protein>
    <submittedName>
        <fullName evidence="1">Uncharacterized protein</fullName>
    </submittedName>
</protein>
<proteinExistence type="predicted"/>
<name>A0A0F8YMP4_9ZZZZ</name>
<reference evidence="1" key="1">
    <citation type="journal article" date="2015" name="Nature">
        <title>Complex archaea that bridge the gap between prokaryotes and eukaryotes.</title>
        <authorList>
            <person name="Spang A."/>
            <person name="Saw J.H."/>
            <person name="Jorgensen S.L."/>
            <person name="Zaremba-Niedzwiedzka K."/>
            <person name="Martijn J."/>
            <person name="Lind A.E."/>
            <person name="van Eijk R."/>
            <person name="Schleper C."/>
            <person name="Guy L."/>
            <person name="Ettema T.J."/>
        </authorList>
    </citation>
    <scope>NUCLEOTIDE SEQUENCE</scope>
</reference>
<dbReference type="AlphaFoldDB" id="A0A0F8YMP4"/>
<gene>
    <name evidence="1" type="ORF">LCGC14_3074830</name>
</gene>
<dbReference type="EMBL" id="LAZR01065505">
    <property type="protein sequence ID" value="KKK55409.1"/>
    <property type="molecule type" value="Genomic_DNA"/>
</dbReference>
<sequence>MENIPKLPVVGDKYRSVLHPGAHCKVINVFDGQVLFQWLEQNAFIQEHSLPIKRFVTIFQFCEAKPEV</sequence>
<accession>A0A0F8YMP4</accession>